<evidence type="ECO:0000256" key="4">
    <source>
        <dbReference type="ARBA" id="ARBA00023163"/>
    </source>
</evidence>
<keyword evidence="4" id="KW-0804">Transcription</keyword>
<gene>
    <name evidence="7" type="primary">dhcR</name>
    <name evidence="7" type="ORF">GCM10025883_23480</name>
</gene>
<evidence type="ECO:0000256" key="2">
    <source>
        <dbReference type="ARBA" id="ARBA00023015"/>
    </source>
</evidence>
<evidence type="ECO:0000256" key="3">
    <source>
        <dbReference type="ARBA" id="ARBA00023125"/>
    </source>
</evidence>
<dbReference type="InterPro" id="IPR036388">
    <property type="entry name" value="WH-like_DNA-bd_sf"/>
</dbReference>
<dbReference type="PANTHER" id="PTHR30419">
    <property type="entry name" value="HTH-TYPE TRANSCRIPTIONAL REGULATOR YBHD"/>
    <property type="match status" value="1"/>
</dbReference>
<dbReference type="EMBL" id="BSUO01000001">
    <property type="protein sequence ID" value="GMA40303.1"/>
    <property type="molecule type" value="Genomic_DNA"/>
</dbReference>
<dbReference type="CDD" id="cd08440">
    <property type="entry name" value="PBP2_LTTR_like_4"/>
    <property type="match status" value="1"/>
</dbReference>
<keyword evidence="2" id="KW-0805">Transcription regulation</keyword>
<proteinExistence type="inferred from homology"/>
<dbReference type="Proteomes" id="UP001157126">
    <property type="component" value="Unassembled WGS sequence"/>
</dbReference>
<accession>A0ABQ6ISP2</accession>
<comment type="similarity">
    <text evidence="1">Belongs to the LysR transcriptional regulatory family.</text>
</comment>
<protein>
    <submittedName>
        <fullName evidence="7">Transcriptional regulator</fullName>
    </submittedName>
</protein>
<evidence type="ECO:0000256" key="1">
    <source>
        <dbReference type="ARBA" id="ARBA00009437"/>
    </source>
</evidence>
<dbReference type="Gene3D" id="3.40.190.290">
    <property type="match status" value="1"/>
</dbReference>
<keyword evidence="3" id="KW-0238">DNA-binding</keyword>
<feature type="region of interest" description="Disordered" evidence="5">
    <location>
        <begin position="269"/>
        <end position="288"/>
    </location>
</feature>
<evidence type="ECO:0000256" key="5">
    <source>
        <dbReference type="SAM" id="MobiDB-lite"/>
    </source>
</evidence>
<evidence type="ECO:0000259" key="6">
    <source>
        <dbReference type="PROSITE" id="PS50931"/>
    </source>
</evidence>
<dbReference type="InterPro" id="IPR000847">
    <property type="entry name" value="LysR_HTH_N"/>
</dbReference>
<feature type="domain" description="HTH lysR-type" evidence="6">
    <location>
        <begin position="1"/>
        <end position="16"/>
    </location>
</feature>
<comment type="caution">
    <text evidence="7">The sequence shown here is derived from an EMBL/GenBank/DDBJ whole genome shotgun (WGS) entry which is preliminary data.</text>
</comment>
<keyword evidence="8" id="KW-1185">Reference proteome</keyword>
<dbReference type="InterPro" id="IPR050950">
    <property type="entry name" value="HTH-type_LysR_regulators"/>
</dbReference>
<evidence type="ECO:0000313" key="7">
    <source>
        <dbReference type="EMBL" id="GMA40303.1"/>
    </source>
</evidence>
<dbReference type="InterPro" id="IPR005119">
    <property type="entry name" value="LysR_subst-bd"/>
</dbReference>
<evidence type="ECO:0000313" key="8">
    <source>
        <dbReference type="Proteomes" id="UP001157126"/>
    </source>
</evidence>
<dbReference type="PROSITE" id="PS50931">
    <property type="entry name" value="HTH_LYSR"/>
    <property type="match status" value="1"/>
</dbReference>
<dbReference type="SUPFAM" id="SSF53850">
    <property type="entry name" value="Periplasmic binding protein-like II"/>
    <property type="match status" value="1"/>
</dbReference>
<organism evidence="7 8">
    <name type="scientific">Mobilicoccus caccae</name>
    <dbReference type="NCBI Taxonomy" id="1859295"/>
    <lineage>
        <taxon>Bacteria</taxon>
        <taxon>Bacillati</taxon>
        <taxon>Actinomycetota</taxon>
        <taxon>Actinomycetes</taxon>
        <taxon>Micrococcales</taxon>
        <taxon>Dermatophilaceae</taxon>
        <taxon>Mobilicoccus</taxon>
    </lineage>
</organism>
<dbReference type="Gene3D" id="1.10.10.10">
    <property type="entry name" value="Winged helix-like DNA-binding domain superfamily/Winged helix DNA-binding domain"/>
    <property type="match status" value="1"/>
</dbReference>
<dbReference type="Pfam" id="PF03466">
    <property type="entry name" value="LysR_substrate"/>
    <property type="match status" value="1"/>
</dbReference>
<reference evidence="8" key="1">
    <citation type="journal article" date="2019" name="Int. J. Syst. Evol. Microbiol.">
        <title>The Global Catalogue of Microorganisms (GCM) 10K type strain sequencing project: providing services to taxonomists for standard genome sequencing and annotation.</title>
        <authorList>
            <consortium name="The Broad Institute Genomics Platform"/>
            <consortium name="The Broad Institute Genome Sequencing Center for Infectious Disease"/>
            <person name="Wu L."/>
            <person name="Ma J."/>
        </authorList>
    </citation>
    <scope>NUCLEOTIDE SEQUENCE [LARGE SCALE GENOMIC DNA]</scope>
    <source>
        <strain evidence="8">NBRC 113072</strain>
    </source>
</reference>
<sequence length="288" mass="30233">MGVRLLERTTRRVHPTAEGEQVIALARHTVAEVDRALAHLDGYLQGSRGSVSLAALPSLAACLLPPVLAEYRRERPDVALTVVDGLARQVEVMVGAGEVDFAVSSRPPDVDRLVSIPIATDRFYALCPPGHAWVGRESVAWAELAGSDFVQFTAQSSIRTLVDDALLAGEVSLGRTTQASSVVSVAGLVAAGAGVTVVPALVGPLTSFSGAHLVPLVEPVLTRQIWVVRDPLRPLSRAALALLEVITGARERGLVLPAGCAWVGRARDAKGEECPTRTTSGLLGDHSG</sequence>
<name>A0ABQ6ISP2_9MICO</name>